<dbReference type="Gene3D" id="3.30.450.40">
    <property type="match status" value="1"/>
</dbReference>
<dbReference type="Gene3D" id="1.10.510.10">
    <property type="entry name" value="Transferase(Phosphotransferase) domain 1"/>
    <property type="match status" value="1"/>
</dbReference>
<dbReference type="SUPFAM" id="SSF55073">
    <property type="entry name" value="Nucleotide cyclase"/>
    <property type="match status" value="1"/>
</dbReference>
<dbReference type="GO" id="GO:0005524">
    <property type="term" value="F:ATP binding"/>
    <property type="evidence" value="ECO:0007669"/>
    <property type="project" value="InterPro"/>
</dbReference>
<evidence type="ECO:0000256" key="1">
    <source>
        <dbReference type="ARBA" id="ARBA00004167"/>
    </source>
</evidence>
<evidence type="ECO:0000313" key="4">
    <source>
        <dbReference type="EMBL" id="CAA6817146.1"/>
    </source>
</evidence>
<dbReference type="InterPro" id="IPR000719">
    <property type="entry name" value="Prot_kinase_dom"/>
</dbReference>
<dbReference type="GO" id="GO:0004672">
    <property type="term" value="F:protein kinase activity"/>
    <property type="evidence" value="ECO:0007669"/>
    <property type="project" value="InterPro"/>
</dbReference>
<dbReference type="PROSITE" id="PS50011">
    <property type="entry name" value="PROTEIN_KINASE_DOM"/>
    <property type="match status" value="1"/>
</dbReference>
<dbReference type="SUPFAM" id="SSF55781">
    <property type="entry name" value="GAF domain-like"/>
    <property type="match status" value="1"/>
</dbReference>
<dbReference type="SUPFAM" id="SSF56112">
    <property type="entry name" value="Protein kinase-like (PK-like)"/>
    <property type="match status" value="1"/>
</dbReference>
<organism evidence="4">
    <name type="scientific">uncultured Thiotrichaceae bacterium</name>
    <dbReference type="NCBI Taxonomy" id="298394"/>
    <lineage>
        <taxon>Bacteria</taxon>
        <taxon>Pseudomonadati</taxon>
        <taxon>Pseudomonadota</taxon>
        <taxon>Gammaproteobacteria</taxon>
        <taxon>Thiotrichales</taxon>
        <taxon>Thiotrichaceae</taxon>
        <taxon>environmental samples</taxon>
    </lineage>
</organism>
<protein>
    <submittedName>
        <fullName evidence="4">Adenylate cyclase (EC)</fullName>
        <ecNumber evidence="4">4.6.1.1</ecNumber>
    </submittedName>
</protein>
<proteinExistence type="predicted"/>
<feature type="domain" description="Protein kinase" evidence="2">
    <location>
        <begin position="1"/>
        <end position="183"/>
    </location>
</feature>
<sequence length="1675" mass="187293">MGAAGTGLDSQIPVNGFKLEPLLTISLALARELSKLHATNTLHNGIKPANVIIEPDSLTVRFSNLETATRFSRNTNPSNSLTREEMLAYVSPERCRRIESLIDDRSDLYSLGVTLFQLASGKLPFISKDKGDLVHAHIAQAPPQLKHIRPDLPDVFSNIVAKLLEKNMEDRYESATGLVHDLEHCAAEIQRTGTIRLFKIAENDIPAYFRIPDKLYGREIELEQLSNAFESCQQGKRTLVTVSGMSGVGKTALVHAMQKSIIRDNGLYTIGKPDQFQPDQPYLALIQAARLMLKQVLSEPEKKLQSIKKALQYQLGTQGKLLTEGIPELELIIGPQPDIEDVSYLDAERRFNGVVARFLSVFATAQTPLVIFIDDLQWADAASYRLLHFLAGHSALNHLMFVFGYRTNELGIGHPAIDVISAFQSSVAVHHEVKIEPLTKADISTMLSETLHCHVNKVHPTSEYLYKLTEGNAFFIREFLQALHTRGFFKINRAENKWEWDLTAIIDQSLPDTVTELLTARLAEIPETCLNLLDTASCIGSEFDLYTLSSVQEISLSLVSRQIAPAVDSGLLVPLANVYWNVDSLNAGDHQFKSVASPRYRFQHDQVRETVHARLDEAQRTELHTIIGGLLVKNLSVDELNSQTVEVFSHLFYCVHSEQDKIKRKRYAQLGLVAGRMTYQRLAFSTASSQLEVAAQFLPDNCWKTDYQLSLDIFMLQAECAYALEQTAEFEKISSHILENVTSAIDTARIQSLRIRRLLTETKYDEAVDVTINVVKSLGIKIPRKPHTTHVLSGVTQVLMAQRGREPATFENLPEMSDQEMTEAIGVLTSAASAAYFAEPNLLPLIGIISTHRSIKHGLTPSSSYGFAVWALILCGVLGRIDTGYKFGNLALNVGKRYGGVDESRGRFVAHCFIKHWKDPLKDVCGFLYKDWGLNKDAGDEESAVYCIGVLLYTAFFSGGALDADKKYEPAVQYLLESNKPHVKHSFLAWVQLHEHLRAAELPEDLDGDWFSLTEKLPEFERTNNGVQIAISLTAAGILDFFAQRYERAASRFEIVAANEDKIVAQVLIPGLAFFRALNAYRLYAIQPKPKWLKIARKQTSRIRKWAKHSSVNLDHRLSLLQAEAFLIKGNAAEAVMSLHTAYEQATDNGKMYQALAAKRLEEVLLSTGSRSQADLMNTNAHQCFKEWGLGVSNIKGQPDLNPESTYSFENNDLQSLLSAMGDISSEINRETLLKKLMASLMQAGSADRGLLILMDNDDKPIIEIDTRFDGEWINPHVPLKGFHQVARPILSYAMRTHEIVVVNDAQNDDRLANDTYIKTKQVRALLASTIQIQGRLIGLIYLENSVARGAFNTHRVQIIKALAAQAGIALENAKLYSGMQETLEQQRVLNAANKRFVPEEIFTSLGYGSIVDVNLNEAIERDMNIVFVDLRSFTSISLDLGAKKTIAMINRYLSHIQPGILTHKGFVGNYMGDAVLAVFPNDADNALQGAITMSRGLMGYNRDRGDFPKLDFGIGIHSGPVTLGMIGDIDHIQCGVIGDSVNASSRIEGLTTFYGTTAIISQTTYDRLMAPERFAVRWLGRVELEGRSEVTGIYELLDVFPEDVKNKIQSNEIEFEQALDLYTRGYWHKSYHLFKKLNKQCPEDQVSLRYAQRCKVRLSAQLHWDGIEKPRKAH</sequence>
<dbReference type="SMART" id="SM00044">
    <property type="entry name" value="CYCc"/>
    <property type="match status" value="1"/>
</dbReference>
<dbReference type="Pfam" id="PF00069">
    <property type="entry name" value="Pkinase"/>
    <property type="match status" value="1"/>
</dbReference>
<dbReference type="Pfam" id="PF13191">
    <property type="entry name" value="AAA_16"/>
    <property type="match status" value="1"/>
</dbReference>
<dbReference type="GO" id="GO:0009190">
    <property type="term" value="P:cyclic nucleotide biosynthetic process"/>
    <property type="evidence" value="ECO:0007669"/>
    <property type="project" value="InterPro"/>
</dbReference>
<dbReference type="InterPro" id="IPR029016">
    <property type="entry name" value="GAF-like_dom_sf"/>
</dbReference>
<dbReference type="EMBL" id="CACVAT010000275">
    <property type="protein sequence ID" value="CAA6817146.1"/>
    <property type="molecule type" value="Genomic_DNA"/>
</dbReference>
<dbReference type="SMART" id="SM00065">
    <property type="entry name" value="GAF"/>
    <property type="match status" value="1"/>
</dbReference>
<dbReference type="SUPFAM" id="SSF52540">
    <property type="entry name" value="P-loop containing nucleoside triphosphate hydrolases"/>
    <property type="match status" value="1"/>
</dbReference>
<gene>
    <name evidence="4" type="ORF">HELGO_WM37347</name>
</gene>
<dbReference type="InterPro" id="IPR001054">
    <property type="entry name" value="A/G_cyclase"/>
</dbReference>
<evidence type="ECO:0000259" key="2">
    <source>
        <dbReference type="PROSITE" id="PS50011"/>
    </source>
</evidence>
<dbReference type="InterPro" id="IPR053159">
    <property type="entry name" value="Hybrid_Histidine_Kinase"/>
</dbReference>
<dbReference type="InterPro" id="IPR003018">
    <property type="entry name" value="GAF"/>
</dbReference>
<dbReference type="InterPro" id="IPR027417">
    <property type="entry name" value="P-loop_NTPase"/>
</dbReference>
<dbReference type="PROSITE" id="PS50125">
    <property type="entry name" value="GUANYLATE_CYCLASE_2"/>
    <property type="match status" value="1"/>
</dbReference>
<dbReference type="PANTHER" id="PTHR43642">
    <property type="entry name" value="HYBRID SIGNAL TRANSDUCTION HISTIDINE KINASE G"/>
    <property type="match status" value="1"/>
</dbReference>
<dbReference type="GO" id="GO:0035556">
    <property type="term" value="P:intracellular signal transduction"/>
    <property type="evidence" value="ECO:0007669"/>
    <property type="project" value="InterPro"/>
</dbReference>
<dbReference type="EC" id="4.6.1.1" evidence="4"/>
<dbReference type="Gene3D" id="3.30.70.1230">
    <property type="entry name" value="Nucleotide cyclase"/>
    <property type="match status" value="1"/>
</dbReference>
<dbReference type="Pfam" id="PF00211">
    <property type="entry name" value="Guanylate_cyc"/>
    <property type="match status" value="1"/>
</dbReference>
<dbReference type="InterPro" id="IPR029787">
    <property type="entry name" value="Nucleotide_cyclase"/>
</dbReference>
<reference evidence="4" key="1">
    <citation type="submission" date="2020-01" db="EMBL/GenBank/DDBJ databases">
        <authorList>
            <person name="Meier V. D."/>
            <person name="Meier V D."/>
        </authorList>
    </citation>
    <scope>NUCLEOTIDE SEQUENCE</scope>
    <source>
        <strain evidence="4">HLG_WM_MAG_09</strain>
    </source>
</reference>
<accession>A0A6S6TQ41</accession>
<name>A0A6S6TQ41_9GAMM</name>
<dbReference type="CDD" id="cd07302">
    <property type="entry name" value="CHD"/>
    <property type="match status" value="1"/>
</dbReference>
<dbReference type="InterPro" id="IPR011009">
    <property type="entry name" value="Kinase-like_dom_sf"/>
</dbReference>
<dbReference type="Gene3D" id="3.40.50.300">
    <property type="entry name" value="P-loop containing nucleotide triphosphate hydrolases"/>
    <property type="match status" value="1"/>
</dbReference>
<dbReference type="GO" id="GO:0004016">
    <property type="term" value="F:adenylate cyclase activity"/>
    <property type="evidence" value="ECO:0007669"/>
    <property type="project" value="UniProtKB-EC"/>
</dbReference>
<evidence type="ECO:0000259" key="3">
    <source>
        <dbReference type="PROSITE" id="PS50125"/>
    </source>
</evidence>
<comment type="subcellular location">
    <subcellularLocation>
        <location evidence="1">Membrane</location>
        <topology evidence="1">Single-pass membrane protein</topology>
    </subcellularLocation>
</comment>
<dbReference type="GO" id="GO:0016020">
    <property type="term" value="C:membrane"/>
    <property type="evidence" value="ECO:0007669"/>
    <property type="project" value="UniProtKB-SubCell"/>
</dbReference>
<keyword evidence="4" id="KW-0456">Lyase</keyword>
<dbReference type="Pfam" id="PF01590">
    <property type="entry name" value="GAF"/>
    <property type="match status" value="1"/>
</dbReference>
<dbReference type="InterPro" id="IPR041664">
    <property type="entry name" value="AAA_16"/>
</dbReference>
<dbReference type="PANTHER" id="PTHR43642:SF1">
    <property type="entry name" value="HYBRID SIGNAL TRANSDUCTION HISTIDINE KINASE G"/>
    <property type="match status" value="1"/>
</dbReference>
<feature type="domain" description="Guanylate cyclase" evidence="3">
    <location>
        <begin position="1425"/>
        <end position="1549"/>
    </location>
</feature>